<evidence type="ECO:0000256" key="4">
    <source>
        <dbReference type="ARBA" id="ARBA00023125"/>
    </source>
</evidence>
<dbReference type="AlphaFoldDB" id="A0AAW2ICX9"/>
<dbReference type="GO" id="GO:0030983">
    <property type="term" value="F:mismatched DNA binding"/>
    <property type="evidence" value="ECO:0007669"/>
    <property type="project" value="InterPro"/>
</dbReference>
<dbReference type="Pfam" id="PF00488">
    <property type="entry name" value="MutS_V"/>
    <property type="match status" value="1"/>
</dbReference>
<dbReference type="InterPro" id="IPR027417">
    <property type="entry name" value="P-loop_NTPase"/>
</dbReference>
<dbReference type="EMBL" id="JARGDH010000001">
    <property type="protein sequence ID" value="KAL0279611.1"/>
    <property type="molecule type" value="Genomic_DNA"/>
</dbReference>
<dbReference type="InterPro" id="IPR036187">
    <property type="entry name" value="DNA_mismatch_repair_MutS_sf"/>
</dbReference>
<reference evidence="7" key="1">
    <citation type="journal article" date="2024" name="Gigascience">
        <title>Chromosome-level genome of the poultry shaft louse Menopon gallinae provides insight into the host-switching and adaptive evolution of parasitic lice.</title>
        <authorList>
            <person name="Xu Y."/>
            <person name="Ma L."/>
            <person name="Liu S."/>
            <person name="Liang Y."/>
            <person name="Liu Q."/>
            <person name="He Z."/>
            <person name="Tian L."/>
            <person name="Duan Y."/>
            <person name="Cai W."/>
            <person name="Li H."/>
            <person name="Song F."/>
        </authorList>
    </citation>
    <scope>NUCLEOTIDE SEQUENCE</scope>
    <source>
        <strain evidence="7">Cailab_2023a</strain>
    </source>
</reference>
<proteinExistence type="inferred from homology"/>
<dbReference type="InterPro" id="IPR000432">
    <property type="entry name" value="DNA_mismatch_repair_MutS_C"/>
</dbReference>
<dbReference type="GO" id="GO:0140664">
    <property type="term" value="F:ATP-dependent DNA damage sensor activity"/>
    <property type="evidence" value="ECO:0007669"/>
    <property type="project" value="InterPro"/>
</dbReference>
<dbReference type="SUPFAM" id="SSF48334">
    <property type="entry name" value="DNA repair protein MutS, domain III"/>
    <property type="match status" value="1"/>
</dbReference>
<keyword evidence="2" id="KW-0547">Nucleotide-binding</keyword>
<gene>
    <name evidence="7" type="ORF">PYX00_001129</name>
</gene>
<dbReference type="GO" id="GO:0051026">
    <property type="term" value="P:chiasma assembly"/>
    <property type="evidence" value="ECO:0007669"/>
    <property type="project" value="TreeGrafter"/>
</dbReference>
<accession>A0AAW2ICX9</accession>
<dbReference type="GO" id="GO:0006298">
    <property type="term" value="P:mismatch repair"/>
    <property type="evidence" value="ECO:0007669"/>
    <property type="project" value="InterPro"/>
</dbReference>
<feature type="domain" description="DNA mismatch repair proteins mutS family" evidence="6">
    <location>
        <begin position="452"/>
        <end position="641"/>
    </location>
</feature>
<dbReference type="InterPro" id="IPR007861">
    <property type="entry name" value="DNA_mismatch_repair_MutS_clamp"/>
</dbReference>
<evidence type="ECO:0000256" key="2">
    <source>
        <dbReference type="ARBA" id="ARBA00022741"/>
    </source>
</evidence>
<evidence type="ECO:0000256" key="3">
    <source>
        <dbReference type="ARBA" id="ARBA00022840"/>
    </source>
</evidence>
<dbReference type="Gene3D" id="3.40.50.300">
    <property type="entry name" value="P-loop containing nucleotide triphosphate hydrolases"/>
    <property type="match status" value="1"/>
</dbReference>
<sequence>MFKISDYDSCRRLILGRRFGFEPNFASEEEHLIFTNTYIDFKCESMVMSLGILLKFLDKYIPQRNLSHRAPCINVIQHISLERLLSIDEVSYKALQIFNTQHHPSAFKRASFGSNREGLSIFSIFSRCKSRIGTKKMRQIFMNPIKNIEVLNSRLDAIQFCTKPKHEHIVKNLTECIRKVDSVTGILTSMYRSRSNINHWKSLYSSLYNAILIGQICSRCSSHSEMFMRMAKSITKKIHEVAHYINHVVDFEESSLRNQFTVRAGIDSKLDKMRETYANLPDVLIKVAELEMKELPECIVECSVVYITELGYLLSVPIWKGDGNNIADYQMQNFQAKFIANKYVHYKTPRCKELDNVLGDMLAGMCAIESKIMIALMEFIHERVPDIVHVVNCVAELDCIIALADTASENNYTRPILTTDRILEITKGRHPLMELCVENFVPNDAKFSKDNAAIQILTGPNASGKSVYLKQTAVIVFLAHLGSFVPAERAVIGILDHIHCLNHVLESVSTRLSSFVLDLKQMSRALYCSTPSSLIIIDEFGMGTTEIDGLSLLAASLIHFAEREENCPFIAVSTHFHNLSKLLPRSPIINTLHMDYIVENGEIVYVHRIKNGNCNSSLAHLAATKAGLSEKSVERFLQVDFHCELNYFML</sequence>
<evidence type="ECO:0000313" key="7">
    <source>
        <dbReference type="EMBL" id="KAL0279611.1"/>
    </source>
</evidence>
<dbReference type="GO" id="GO:0005524">
    <property type="term" value="F:ATP binding"/>
    <property type="evidence" value="ECO:0007669"/>
    <property type="project" value="UniProtKB-KW"/>
</dbReference>
<evidence type="ECO:0000256" key="1">
    <source>
        <dbReference type="ARBA" id="ARBA00006271"/>
    </source>
</evidence>
<dbReference type="Pfam" id="PF05190">
    <property type="entry name" value="MutS_IV"/>
    <property type="match status" value="1"/>
</dbReference>
<comment type="caution">
    <text evidence="7">The sequence shown here is derived from an EMBL/GenBank/DDBJ whole genome shotgun (WGS) entry which is preliminary data.</text>
</comment>
<protein>
    <recommendedName>
        <fullName evidence="8">MutS-like protein</fullName>
    </recommendedName>
</protein>
<dbReference type="Pfam" id="PF05192">
    <property type="entry name" value="MutS_III"/>
    <property type="match status" value="1"/>
</dbReference>
<evidence type="ECO:0000259" key="5">
    <source>
        <dbReference type="SMART" id="SM00533"/>
    </source>
</evidence>
<dbReference type="SMART" id="SM00533">
    <property type="entry name" value="MUTSd"/>
    <property type="match status" value="1"/>
</dbReference>
<dbReference type="InterPro" id="IPR045076">
    <property type="entry name" value="MutS"/>
</dbReference>
<evidence type="ECO:0008006" key="8">
    <source>
        <dbReference type="Google" id="ProtNLM"/>
    </source>
</evidence>
<dbReference type="PIRSF" id="PIRSF005813">
    <property type="entry name" value="MSH2"/>
    <property type="match status" value="1"/>
</dbReference>
<evidence type="ECO:0000259" key="6">
    <source>
        <dbReference type="SMART" id="SM00534"/>
    </source>
</evidence>
<dbReference type="PANTHER" id="PTHR11361">
    <property type="entry name" value="DNA MISMATCH REPAIR PROTEIN MUTS FAMILY MEMBER"/>
    <property type="match status" value="1"/>
</dbReference>
<dbReference type="Gene3D" id="1.10.1420.10">
    <property type="match status" value="1"/>
</dbReference>
<organism evidence="7">
    <name type="scientific">Menopon gallinae</name>
    <name type="common">poultry shaft louse</name>
    <dbReference type="NCBI Taxonomy" id="328185"/>
    <lineage>
        <taxon>Eukaryota</taxon>
        <taxon>Metazoa</taxon>
        <taxon>Ecdysozoa</taxon>
        <taxon>Arthropoda</taxon>
        <taxon>Hexapoda</taxon>
        <taxon>Insecta</taxon>
        <taxon>Pterygota</taxon>
        <taxon>Neoptera</taxon>
        <taxon>Paraneoptera</taxon>
        <taxon>Psocodea</taxon>
        <taxon>Troctomorpha</taxon>
        <taxon>Phthiraptera</taxon>
        <taxon>Amblycera</taxon>
        <taxon>Menoponidae</taxon>
        <taxon>Menopon</taxon>
    </lineage>
</organism>
<comment type="similarity">
    <text evidence="1">Belongs to the DNA mismatch repair MutS family.</text>
</comment>
<keyword evidence="4" id="KW-0238">DNA-binding</keyword>
<feature type="domain" description="DNA mismatch repair protein MutS core" evidence="5">
    <location>
        <begin position="116"/>
        <end position="436"/>
    </location>
</feature>
<dbReference type="SMART" id="SM00534">
    <property type="entry name" value="MUTSac"/>
    <property type="match status" value="1"/>
</dbReference>
<dbReference type="InterPro" id="IPR007696">
    <property type="entry name" value="DNA_mismatch_repair_MutS_core"/>
</dbReference>
<keyword evidence="3" id="KW-0067">ATP-binding</keyword>
<dbReference type="SUPFAM" id="SSF52540">
    <property type="entry name" value="P-loop containing nucleoside triphosphate hydrolases"/>
    <property type="match status" value="1"/>
</dbReference>
<dbReference type="InterPro" id="IPR011184">
    <property type="entry name" value="DNA_mismatch_repair_Msh2"/>
</dbReference>
<dbReference type="PANTHER" id="PTHR11361:SF20">
    <property type="entry name" value="MUTS PROTEIN HOMOLOG 5"/>
    <property type="match status" value="1"/>
</dbReference>
<dbReference type="GO" id="GO:0005634">
    <property type="term" value="C:nucleus"/>
    <property type="evidence" value="ECO:0007669"/>
    <property type="project" value="TreeGrafter"/>
</dbReference>
<name>A0AAW2ICX9_9NEOP</name>